<reference evidence="1 2" key="1">
    <citation type="submission" date="2023-07" db="EMBL/GenBank/DDBJ databases">
        <title>Genomic Encyclopedia of Type Strains, Phase IV (KMG-IV): sequencing the most valuable type-strain genomes for metagenomic binning, comparative biology and taxonomic classification.</title>
        <authorList>
            <person name="Goeker M."/>
        </authorList>
    </citation>
    <scope>NUCLEOTIDE SEQUENCE [LARGE SCALE GENOMIC DNA]</scope>
    <source>
        <strain evidence="1 2">DSM 45903</strain>
    </source>
</reference>
<protein>
    <submittedName>
        <fullName evidence="1">Uncharacterized protein</fullName>
    </submittedName>
</protein>
<name>A0ABU1IRJ3_9BACL</name>
<organism evidence="1 2">
    <name type="scientific">Desmospora profundinema</name>
    <dbReference type="NCBI Taxonomy" id="1571184"/>
    <lineage>
        <taxon>Bacteria</taxon>
        <taxon>Bacillati</taxon>
        <taxon>Bacillota</taxon>
        <taxon>Bacilli</taxon>
        <taxon>Bacillales</taxon>
        <taxon>Thermoactinomycetaceae</taxon>
        <taxon>Desmospora</taxon>
    </lineage>
</organism>
<evidence type="ECO:0000313" key="2">
    <source>
        <dbReference type="Proteomes" id="UP001185012"/>
    </source>
</evidence>
<dbReference type="Proteomes" id="UP001185012">
    <property type="component" value="Unassembled WGS sequence"/>
</dbReference>
<dbReference type="PROSITE" id="PS51257">
    <property type="entry name" value="PROKAR_LIPOPROTEIN"/>
    <property type="match status" value="1"/>
</dbReference>
<dbReference type="RefSeq" id="WP_309867776.1">
    <property type="nucleotide sequence ID" value="NZ_JAVDQG010000007.1"/>
</dbReference>
<keyword evidence="2" id="KW-1185">Reference proteome</keyword>
<comment type="caution">
    <text evidence="1">The sequence shown here is derived from an EMBL/GenBank/DDBJ whole genome shotgun (WGS) entry which is preliminary data.</text>
</comment>
<sequence length="154" mass="17499">MSRIGWILLLVGLLIVGAGCGMLGSGESDADAEEQEETTEVATIVFGDYPQDEGNYEIIHPRKHFGRDEDVAMAFQMPGEKKFDVTRLKFQIIKADGDRVLQEMIEEVKPKDHQLKWEFTSSSSFHGFYETGDYQMKVWRGKDLLAEGDFIIMD</sequence>
<proteinExistence type="predicted"/>
<evidence type="ECO:0000313" key="1">
    <source>
        <dbReference type="EMBL" id="MDR6227043.1"/>
    </source>
</evidence>
<dbReference type="EMBL" id="JAVDQG010000007">
    <property type="protein sequence ID" value="MDR6227043.1"/>
    <property type="molecule type" value="Genomic_DNA"/>
</dbReference>
<gene>
    <name evidence="1" type="ORF">JOE21_003055</name>
</gene>
<accession>A0ABU1IRJ3</accession>